<evidence type="ECO:0000313" key="4">
    <source>
        <dbReference type="Proteomes" id="UP000238314"/>
    </source>
</evidence>
<evidence type="ECO:0000313" key="2">
    <source>
        <dbReference type="EMBL" id="SIS58338.1"/>
    </source>
</evidence>
<sequence>MRWVFYYKAAAFLAKKPRYVQFNDYIERKGKQYVNITYKYRSDGTKVSKLYQYKDLIIANAFTTKITEYLDGFQYESAIGGSGNFPPTLNFVPTAEGYYNFENNKYIYNYTDHLGNVRLSYFNNGNGAEVLEENNYYPFGLKHEGYNPTAGNVSYRYKYNGKELQETGMYDYGARFYMPDIGRWGVVDPLAEKMTRHSTYIYAFNNPIRFIDPDGRAPDDFVRRKDGSIYWDNKANDQYTTKQGEGYLGKELYFTFNSYIDSKSWDGPVPPFTDPTGNKLNSTITLNASENSQGELTGLSASKSIEIGPTPVGKGRDFYPGEGGSNNVLGITSNSKGINVNFEQHASVSPIEEIGLNFMGYKIVDVAQKLNINFDKSSGNLSVNAYTNVFPSATLYIHGVVGMQYNQPSFVKTHSGFKANIRPTLTDFGGKSPYYPSKFYKR</sequence>
<reference evidence="3" key="2">
    <citation type="submission" date="2017-01" db="EMBL/GenBank/DDBJ databases">
        <authorList>
            <person name="Varghese N."/>
            <person name="Submissions S."/>
        </authorList>
    </citation>
    <scope>NUCLEOTIDE SEQUENCE [LARGE SCALE GENOMIC DNA]</scope>
    <source>
        <strain evidence="3">DSM 21068</strain>
    </source>
</reference>
<dbReference type="InterPro" id="IPR022385">
    <property type="entry name" value="Rhs_assc_core"/>
</dbReference>
<gene>
    <name evidence="1" type="ORF">B0A70_04725</name>
    <name evidence="2" type="ORF">SAMN05421796_101406</name>
</gene>
<protein>
    <submittedName>
        <fullName evidence="2">RHS repeat-associated core domain-containing protein</fullName>
    </submittedName>
</protein>
<accession>A0A1N7K9S0</accession>
<dbReference type="PANTHER" id="PTHR32305">
    <property type="match status" value="1"/>
</dbReference>
<dbReference type="AlphaFoldDB" id="A0A1N7K9S0"/>
<reference evidence="1 4" key="1">
    <citation type="submission" date="2016-11" db="EMBL/GenBank/DDBJ databases">
        <title>Whole genomes of Flavobacteriaceae.</title>
        <authorList>
            <person name="Stine C."/>
            <person name="Li C."/>
            <person name="Tadesse D."/>
        </authorList>
    </citation>
    <scope>NUCLEOTIDE SEQUENCE [LARGE SCALE GENOMIC DNA]</scope>
    <source>
        <strain evidence="1 4">DSM 21068</strain>
    </source>
</reference>
<proteinExistence type="predicted"/>
<dbReference type="Proteomes" id="UP000186246">
    <property type="component" value="Unassembled WGS sequence"/>
</dbReference>
<dbReference type="EMBL" id="MUGO01000003">
    <property type="protein sequence ID" value="PQA96424.1"/>
    <property type="molecule type" value="Genomic_DNA"/>
</dbReference>
<organism evidence="2 3">
    <name type="scientific">Chryseobacterium piscicola</name>
    <dbReference type="NCBI Taxonomy" id="551459"/>
    <lineage>
        <taxon>Bacteria</taxon>
        <taxon>Pseudomonadati</taxon>
        <taxon>Bacteroidota</taxon>
        <taxon>Flavobacteriia</taxon>
        <taxon>Flavobacteriales</taxon>
        <taxon>Weeksellaceae</taxon>
        <taxon>Chryseobacterium group</taxon>
        <taxon>Chryseobacterium</taxon>
    </lineage>
</organism>
<reference evidence="2" key="3">
    <citation type="submission" date="2017-01" db="EMBL/GenBank/DDBJ databases">
        <authorList>
            <person name="Mah S.A."/>
            <person name="Swanson W.J."/>
            <person name="Moy G.W."/>
            <person name="Vacquier V.D."/>
        </authorList>
    </citation>
    <scope>NUCLEOTIDE SEQUENCE [LARGE SCALE GENOMIC DNA]</scope>
    <source>
        <strain evidence="2">DSM 21068</strain>
    </source>
</reference>
<dbReference type="EMBL" id="FTOJ01000001">
    <property type="protein sequence ID" value="SIS58338.1"/>
    <property type="molecule type" value="Genomic_DNA"/>
</dbReference>
<dbReference type="Proteomes" id="UP000238314">
    <property type="component" value="Unassembled WGS sequence"/>
</dbReference>
<keyword evidence="4" id="KW-1185">Reference proteome</keyword>
<dbReference type="InterPro" id="IPR050708">
    <property type="entry name" value="T6SS_VgrG/RHS"/>
</dbReference>
<dbReference type="RefSeq" id="WP_076449283.1">
    <property type="nucleotide sequence ID" value="NZ_FTOJ01000001.1"/>
</dbReference>
<evidence type="ECO:0000313" key="1">
    <source>
        <dbReference type="EMBL" id="PQA96424.1"/>
    </source>
</evidence>
<dbReference type="Gene3D" id="2.180.10.10">
    <property type="entry name" value="RHS repeat-associated core"/>
    <property type="match status" value="1"/>
</dbReference>
<dbReference type="OrthoDB" id="2972467at2"/>
<dbReference type="PANTHER" id="PTHR32305:SF15">
    <property type="entry name" value="PROTEIN RHSA-RELATED"/>
    <property type="match status" value="1"/>
</dbReference>
<dbReference type="NCBIfam" id="TIGR03696">
    <property type="entry name" value="Rhs_assc_core"/>
    <property type="match status" value="1"/>
</dbReference>
<name>A0A1N7K9S0_9FLAO</name>
<dbReference type="STRING" id="551459.SAMN05421796_101406"/>
<evidence type="ECO:0000313" key="3">
    <source>
        <dbReference type="Proteomes" id="UP000186246"/>
    </source>
</evidence>